<keyword evidence="2" id="KW-1185">Reference proteome</keyword>
<name>A0A5C3N7F0_9AGAM</name>
<accession>A0A5C3N7F0</accession>
<evidence type="ECO:0000313" key="1">
    <source>
        <dbReference type="EMBL" id="TFK53223.1"/>
    </source>
</evidence>
<gene>
    <name evidence="1" type="ORF">OE88DRAFT_1356498</name>
</gene>
<organism evidence="1 2">
    <name type="scientific">Heliocybe sulcata</name>
    <dbReference type="NCBI Taxonomy" id="5364"/>
    <lineage>
        <taxon>Eukaryota</taxon>
        <taxon>Fungi</taxon>
        <taxon>Dikarya</taxon>
        <taxon>Basidiomycota</taxon>
        <taxon>Agaricomycotina</taxon>
        <taxon>Agaricomycetes</taxon>
        <taxon>Gloeophyllales</taxon>
        <taxon>Gloeophyllaceae</taxon>
        <taxon>Heliocybe</taxon>
    </lineage>
</organism>
<proteinExistence type="predicted"/>
<protein>
    <submittedName>
        <fullName evidence="1">Uncharacterized protein</fullName>
    </submittedName>
</protein>
<dbReference type="Proteomes" id="UP000305948">
    <property type="component" value="Unassembled WGS sequence"/>
</dbReference>
<dbReference type="EMBL" id="ML213508">
    <property type="protein sequence ID" value="TFK53223.1"/>
    <property type="molecule type" value="Genomic_DNA"/>
</dbReference>
<sequence length="117" mass="12937">MRCRSGAGLRRSFACAEMLVGGAVNAEVFDIETWLCPPAFGCPFLGGRIPQARSPSYIWPSLFSRPRSLAAIIQSRYLPLSDRMVVSICNLTVWLDAVFGSVPRRLLLDRLGHSNLL</sequence>
<evidence type="ECO:0000313" key="2">
    <source>
        <dbReference type="Proteomes" id="UP000305948"/>
    </source>
</evidence>
<reference evidence="1 2" key="1">
    <citation type="journal article" date="2019" name="Nat. Ecol. Evol.">
        <title>Megaphylogeny resolves global patterns of mushroom evolution.</title>
        <authorList>
            <person name="Varga T."/>
            <person name="Krizsan K."/>
            <person name="Foldi C."/>
            <person name="Dima B."/>
            <person name="Sanchez-Garcia M."/>
            <person name="Sanchez-Ramirez S."/>
            <person name="Szollosi G.J."/>
            <person name="Szarkandi J.G."/>
            <person name="Papp V."/>
            <person name="Albert L."/>
            <person name="Andreopoulos W."/>
            <person name="Angelini C."/>
            <person name="Antonin V."/>
            <person name="Barry K.W."/>
            <person name="Bougher N.L."/>
            <person name="Buchanan P."/>
            <person name="Buyck B."/>
            <person name="Bense V."/>
            <person name="Catcheside P."/>
            <person name="Chovatia M."/>
            <person name="Cooper J."/>
            <person name="Damon W."/>
            <person name="Desjardin D."/>
            <person name="Finy P."/>
            <person name="Geml J."/>
            <person name="Haridas S."/>
            <person name="Hughes K."/>
            <person name="Justo A."/>
            <person name="Karasinski D."/>
            <person name="Kautmanova I."/>
            <person name="Kiss B."/>
            <person name="Kocsube S."/>
            <person name="Kotiranta H."/>
            <person name="LaButti K.M."/>
            <person name="Lechner B.E."/>
            <person name="Liimatainen K."/>
            <person name="Lipzen A."/>
            <person name="Lukacs Z."/>
            <person name="Mihaltcheva S."/>
            <person name="Morgado L.N."/>
            <person name="Niskanen T."/>
            <person name="Noordeloos M.E."/>
            <person name="Ohm R.A."/>
            <person name="Ortiz-Santana B."/>
            <person name="Ovrebo C."/>
            <person name="Racz N."/>
            <person name="Riley R."/>
            <person name="Savchenko A."/>
            <person name="Shiryaev A."/>
            <person name="Soop K."/>
            <person name="Spirin V."/>
            <person name="Szebenyi C."/>
            <person name="Tomsovsky M."/>
            <person name="Tulloss R.E."/>
            <person name="Uehling J."/>
            <person name="Grigoriev I.V."/>
            <person name="Vagvolgyi C."/>
            <person name="Papp T."/>
            <person name="Martin F.M."/>
            <person name="Miettinen O."/>
            <person name="Hibbett D.S."/>
            <person name="Nagy L.G."/>
        </authorList>
    </citation>
    <scope>NUCLEOTIDE SEQUENCE [LARGE SCALE GENOMIC DNA]</scope>
    <source>
        <strain evidence="1 2">OMC1185</strain>
    </source>
</reference>
<dbReference type="AlphaFoldDB" id="A0A5C3N7F0"/>